<sequence>MTPPCLSFTKGSSSTFPLLSATANSDATVEFV</sequence>
<proteinExistence type="predicted"/>
<name>A0A0A9A6D4_ARUDO</name>
<dbReference type="EMBL" id="GBRH01252392">
    <property type="protein sequence ID" value="JAD45503.1"/>
    <property type="molecule type" value="Transcribed_RNA"/>
</dbReference>
<protein>
    <submittedName>
        <fullName evidence="1">Uncharacterized protein</fullName>
    </submittedName>
</protein>
<reference evidence="1" key="2">
    <citation type="journal article" date="2015" name="Data Brief">
        <title>Shoot transcriptome of the giant reed, Arundo donax.</title>
        <authorList>
            <person name="Barrero R.A."/>
            <person name="Guerrero F.D."/>
            <person name="Moolhuijzen P."/>
            <person name="Goolsby J.A."/>
            <person name="Tidwell J."/>
            <person name="Bellgard S.E."/>
            <person name="Bellgard M.I."/>
        </authorList>
    </citation>
    <scope>NUCLEOTIDE SEQUENCE</scope>
    <source>
        <tissue evidence="1">Shoot tissue taken approximately 20 cm above the soil surface</tissue>
    </source>
</reference>
<reference evidence="1" key="1">
    <citation type="submission" date="2014-09" db="EMBL/GenBank/DDBJ databases">
        <authorList>
            <person name="Magalhaes I.L.F."/>
            <person name="Oliveira U."/>
            <person name="Santos F.R."/>
            <person name="Vidigal T.H.D.A."/>
            <person name="Brescovit A.D."/>
            <person name="Santos A.J."/>
        </authorList>
    </citation>
    <scope>NUCLEOTIDE SEQUENCE</scope>
    <source>
        <tissue evidence="1">Shoot tissue taken approximately 20 cm above the soil surface</tissue>
    </source>
</reference>
<evidence type="ECO:0000313" key="1">
    <source>
        <dbReference type="EMBL" id="JAD45503.1"/>
    </source>
</evidence>
<organism evidence="1">
    <name type="scientific">Arundo donax</name>
    <name type="common">Giant reed</name>
    <name type="synonym">Donax arundinaceus</name>
    <dbReference type="NCBI Taxonomy" id="35708"/>
    <lineage>
        <taxon>Eukaryota</taxon>
        <taxon>Viridiplantae</taxon>
        <taxon>Streptophyta</taxon>
        <taxon>Embryophyta</taxon>
        <taxon>Tracheophyta</taxon>
        <taxon>Spermatophyta</taxon>
        <taxon>Magnoliopsida</taxon>
        <taxon>Liliopsida</taxon>
        <taxon>Poales</taxon>
        <taxon>Poaceae</taxon>
        <taxon>PACMAD clade</taxon>
        <taxon>Arundinoideae</taxon>
        <taxon>Arundineae</taxon>
        <taxon>Arundo</taxon>
    </lineage>
</organism>
<dbReference type="AlphaFoldDB" id="A0A0A9A6D4"/>
<accession>A0A0A9A6D4</accession>